<dbReference type="OrthoDB" id="5327538at2759"/>
<name>A0A8H5KX76_9HYPO</name>
<comment type="caution">
    <text evidence="1">The sequence shown here is derived from an EMBL/GenBank/DDBJ whole genome shotgun (WGS) entry which is preliminary data.</text>
</comment>
<dbReference type="AlphaFoldDB" id="A0A8H5KX76"/>
<sequence>MVPRLSSDSTAFTISHPDLHTGIIFVDEDLNITCIIDWGSATTGPVTELLATPGLAGSSQPPSVALAVAFQAGFSHESSSIKQDMWRKAEMNWYFSRLTGAENPSDSRDYGWLFHQRAMNPSNKQLLSQMSEYDLTDDEVKEREIDVFSGDKVERLAVARKLTLMSEMNPGFTGDRRLWRWIEEALKGSVYDSINENGRTHMGILL</sequence>
<dbReference type="InterPro" id="IPR011009">
    <property type="entry name" value="Kinase-like_dom_sf"/>
</dbReference>
<protein>
    <submittedName>
        <fullName evidence="1">Altered inheritance of mitochondria</fullName>
    </submittedName>
</protein>
<reference evidence="1 2" key="1">
    <citation type="submission" date="2020-05" db="EMBL/GenBank/DDBJ databases">
        <title>Identification and distribution of gene clusters putatively required for synthesis of sphingolipid metabolism inhibitors in phylogenetically diverse species of the filamentous fungus Fusarium.</title>
        <authorList>
            <person name="Kim H.-S."/>
            <person name="Busman M."/>
            <person name="Brown D.W."/>
            <person name="Divon H."/>
            <person name="Uhlig S."/>
            <person name="Proctor R.H."/>
        </authorList>
    </citation>
    <scope>NUCLEOTIDE SEQUENCE [LARGE SCALE GENOMIC DNA]</scope>
    <source>
        <strain evidence="1 2">NRRL 36939</strain>
    </source>
</reference>
<proteinExistence type="predicted"/>
<dbReference type="SUPFAM" id="SSF56112">
    <property type="entry name" value="Protein kinase-like (PK-like)"/>
    <property type="match status" value="1"/>
</dbReference>
<gene>
    <name evidence="1" type="ORF">FPCIR_10472</name>
</gene>
<evidence type="ECO:0000313" key="1">
    <source>
        <dbReference type="EMBL" id="KAF5580907.1"/>
    </source>
</evidence>
<accession>A0A8H5KX76</accession>
<dbReference type="Proteomes" id="UP000546213">
    <property type="component" value="Unassembled WGS sequence"/>
</dbReference>
<evidence type="ECO:0000313" key="2">
    <source>
        <dbReference type="Proteomes" id="UP000546213"/>
    </source>
</evidence>
<dbReference type="EMBL" id="JAAOAS010000302">
    <property type="protein sequence ID" value="KAF5580907.1"/>
    <property type="molecule type" value="Genomic_DNA"/>
</dbReference>
<organism evidence="1 2">
    <name type="scientific">Fusarium pseudocircinatum</name>
    <dbReference type="NCBI Taxonomy" id="56676"/>
    <lineage>
        <taxon>Eukaryota</taxon>
        <taxon>Fungi</taxon>
        <taxon>Dikarya</taxon>
        <taxon>Ascomycota</taxon>
        <taxon>Pezizomycotina</taxon>
        <taxon>Sordariomycetes</taxon>
        <taxon>Hypocreomycetidae</taxon>
        <taxon>Hypocreales</taxon>
        <taxon>Nectriaceae</taxon>
        <taxon>Fusarium</taxon>
        <taxon>Fusarium fujikuroi species complex</taxon>
    </lineage>
</organism>
<keyword evidence="2" id="KW-1185">Reference proteome</keyword>